<protein>
    <submittedName>
        <fullName evidence="2">Uncharacterized protein</fullName>
    </submittedName>
</protein>
<evidence type="ECO:0000313" key="3">
    <source>
        <dbReference type="Proteomes" id="UP000631114"/>
    </source>
</evidence>
<evidence type="ECO:0000256" key="1">
    <source>
        <dbReference type="ARBA" id="ARBA00006974"/>
    </source>
</evidence>
<reference evidence="2 3" key="1">
    <citation type="submission" date="2020-10" db="EMBL/GenBank/DDBJ databases">
        <title>The Coptis chinensis genome and diversification of protoberbering-type alkaloids.</title>
        <authorList>
            <person name="Wang B."/>
            <person name="Shu S."/>
            <person name="Song C."/>
            <person name="Liu Y."/>
        </authorList>
    </citation>
    <scope>NUCLEOTIDE SEQUENCE [LARGE SCALE GENOMIC DNA]</scope>
    <source>
        <strain evidence="2">HL-2020</strain>
        <tissue evidence="2">Leaf</tissue>
    </source>
</reference>
<dbReference type="OrthoDB" id="1897212at2759"/>
<dbReference type="EMBL" id="JADFTS010000003">
    <property type="protein sequence ID" value="KAF9617545.1"/>
    <property type="molecule type" value="Genomic_DNA"/>
</dbReference>
<organism evidence="2 3">
    <name type="scientific">Coptis chinensis</name>
    <dbReference type="NCBI Taxonomy" id="261450"/>
    <lineage>
        <taxon>Eukaryota</taxon>
        <taxon>Viridiplantae</taxon>
        <taxon>Streptophyta</taxon>
        <taxon>Embryophyta</taxon>
        <taxon>Tracheophyta</taxon>
        <taxon>Spermatophyta</taxon>
        <taxon>Magnoliopsida</taxon>
        <taxon>Ranunculales</taxon>
        <taxon>Ranunculaceae</taxon>
        <taxon>Coptidoideae</taxon>
        <taxon>Coptis</taxon>
    </lineage>
</organism>
<sequence length="165" mass="19056">MTLHSSTSTCCLGFHPLYAKMGCEFKLIQARDIARIFGCLTLSHQNAKMLSVNRSNSRKLMDDSQKSLLRNGSSLDRMVRRSSMKTKVPKGCLAVYVGPEMRRYVIPASFLSGYDFRVLMESVEEEFGFEQQGALKFPCDEEEFEEILIRCYAKHDWMKKKSFKR</sequence>
<comment type="caution">
    <text evidence="2">The sequence shown here is derived from an EMBL/GenBank/DDBJ whole genome shotgun (WGS) entry which is preliminary data.</text>
</comment>
<proteinExistence type="inferred from homology"/>
<keyword evidence="3" id="KW-1185">Reference proteome</keyword>
<dbReference type="InterPro" id="IPR003676">
    <property type="entry name" value="SAUR_fam"/>
</dbReference>
<evidence type="ECO:0000313" key="2">
    <source>
        <dbReference type="EMBL" id="KAF9617545.1"/>
    </source>
</evidence>
<dbReference type="AlphaFoldDB" id="A0A835M3B1"/>
<dbReference type="Proteomes" id="UP000631114">
    <property type="component" value="Unassembled WGS sequence"/>
</dbReference>
<dbReference type="PANTHER" id="PTHR31374:SF139">
    <property type="entry name" value="OS02G0143300 PROTEIN"/>
    <property type="match status" value="1"/>
</dbReference>
<dbReference type="Pfam" id="PF02519">
    <property type="entry name" value="Auxin_inducible"/>
    <property type="match status" value="1"/>
</dbReference>
<accession>A0A835M3B1</accession>
<name>A0A835M3B1_9MAGN</name>
<gene>
    <name evidence="2" type="ORF">IFM89_037357</name>
</gene>
<dbReference type="GO" id="GO:0009733">
    <property type="term" value="P:response to auxin"/>
    <property type="evidence" value="ECO:0007669"/>
    <property type="project" value="InterPro"/>
</dbReference>
<comment type="similarity">
    <text evidence="1">Belongs to the ARG7 family.</text>
</comment>
<dbReference type="PANTHER" id="PTHR31374">
    <property type="entry name" value="AUXIN-INDUCED PROTEIN-LIKE-RELATED"/>
    <property type="match status" value="1"/>
</dbReference>